<evidence type="ECO:0000256" key="1">
    <source>
        <dbReference type="ARBA" id="ARBA00004389"/>
    </source>
</evidence>
<evidence type="ECO:0000256" key="3">
    <source>
        <dbReference type="ARBA" id="ARBA00022729"/>
    </source>
</evidence>
<feature type="domain" description="SUN" evidence="13">
    <location>
        <begin position="228"/>
        <end position="393"/>
    </location>
</feature>
<evidence type="ECO:0000256" key="12">
    <source>
        <dbReference type="SAM" id="SignalP"/>
    </source>
</evidence>
<dbReference type="PANTHER" id="PTHR12953:SF0">
    <property type="entry name" value="SUN DOMAIN-CONTAINING OSSIFICATION FACTOR"/>
    <property type="match status" value="1"/>
</dbReference>
<dbReference type="EMBL" id="HBUF01541102">
    <property type="protein sequence ID" value="CAG6755112.1"/>
    <property type="molecule type" value="Transcribed_RNA"/>
</dbReference>
<dbReference type="FunFam" id="2.60.120.260:FF:000099">
    <property type="entry name" value="Uncharacterized protein, isoform C"/>
    <property type="match status" value="1"/>
</dbReference>
<dbReference type="PANTHER" id="PTHR12953">
    <property type="entry name" value="MEMBRANE PROTEIN CH1 RELATED"/>
    <property type="match status" value="1"/>
</dbReference>
<dbReference type="InterPro" id="IPR045120">
    <property type="entry name" value="Suco/Slp1-like"/>
</dbReference>
<dbReference type="Gene3D" id="2.60.120.260">
    <property type="entry name" value="Galactose-binding domain-like"/>
    <property type="match status" value="1"/>
</dbReference>
<feature type="chain" id="PRO_5033956849" evidence="12">
    <location>
        <begin position="23"/>
        <end position="729"/>
    </location>
</feature>
<feature type="compositionally biased region" description="Pro residues" evidence="11">
    <location>
        <begin position="610"/>
        <end position="620"/>
    </location>
</feature>
<evidence type="ECO:0000256" key="9">
    <source>
        <dbReference type="ARBA" id="ARBA00061226"/>
    </source>
</evidence>
<comment type="subcellular location">
    <subcellularLocation>
        <location evidence="8">Endomembrane system</location>
        <topology evidence="8">Single-pass type I membrane protein</topology>
    </subcellularLocation>
    <subcellularLocation>
        <location evidence="1">Endoplasmic reticulum membrane</location>
        <topology evidence="1">Single-pass membrane protein</topology>
    </subcellularLocation>
</comment>
<dbReference type="SUPFAM" id="SSF49785">
    <property type="entry name" value="Galactose-binding domain-like"/>
    <property type="match status" value="1"/>
</dbReference>
<evidence type="ECO:0000256" key="7">
    <source>
        <dbReference type="ARBA" id="ARBA00023180"/>
    </source>
</evidence>
<dbReference type="InterPro" id="IPR012919">
    <property type="entry name" value="SUN_dom"/>
</dbReference>
<comment type="similarity">
    <text evidence="9">Belongs to the SLP1 family.</text>
</comment>
<evidence type="ECO:0000256" key="11">
    <source>
        <dbReference type="SAM" id="MobiDB-lite"/>
    </source>
</evidence>
<dbReference type="PROSITE" id="PS51469">
    <property type="entry name" value="SUN"/>
    <property type="match status" value="1"/>
</dbReference>
<sequence length="729" mass="80779">MNVKAVYLSLLCFLLICNKSLPKQLNEEEELVSMNGTKAAFSLSYLTKEFKVNKPKETPIMNEENILQTTETLVTSIPHLLNTNGVVSNNGLSDTGQVPVVVTLANSAPSSSDLVNNAASNSLHIDLERIKNNTRRLLSTLEADLAQLNQTLQSDGEVESTHLPHLSTLAPPGGDNATSGPGPSTGLPQQKGSKVNDTGGVPASPGLVVQTPSAEDIPSFREWTQKQLAEAEKKKGENLTVLTPVTMKHKKIRSKNYASLDCGAKIVGANPEAKSPNSVLSPSRDEYILSPCTSKIWFAVELCESIQAKKIELANFELFSSSPREFTVSVSDRWTSKDWTVVGQFVARDERTVQSFPLSHSLFAKYVKLEFHSHYGAEHFCPVSLLRVFGTSELDVLDSDAQDGRGEDEGEEEEDEGEEEENVTDVDEEMEEKHHPELNDDIGNDIDRDGSRSRKGSVSPHHALNYSALAGSISPTSVLPNVDPASASSTETLLRNIQGLLKVAADNARQQERQINYEKAQLKMDLLREREFKDNLERQLTEERVNSQKLIKIEQKKRKRLKEKMEKLEEALKSAGAPPEALKILREELTNNNNTTTPDQPNSKEDSESPTPPTTSPYTPPTTQSRTPTSDAPTAATGDAKPWNYASMDLIASGTAFWQNYSESLAQELELDRKKRQAELDRQSQTDREKERERERERERETKSPPTIPEPPRPGNGYYKNSVLFSTAT</sequence>
<dbReference type="GO" id="GO:0005789">
    <property type="term" value="C:endoplasmic reticulum membrane"/>
    <property type="evidence" value="ECO:0007669"/>
    <property type="project" value="UniProtKB-SubCell"/>
</dbReference>
<evidence type="ECO:0000259" key="13">
    <source>
        <dbReference type="PROSITE" id="PS51469"/>
    </source>
</evidence>
<feature type="compositionally biased region" description="Polar residues" evidence="11">
    <location>
        <begin position="176"/>
        <end position="196"/>
    </location>
</feature>
<feature type="signal peptide" evidence="12">
    <location>
        <begin position="1"/>
        <end position="22"/>
    </location>
</feature>
<evidence type="ECO:0000256" key="2">
    <source>
        <dbReference type="ARBA" id="ARBA00022692"/>
    </source>
</evidence>
<dbReference type="InterPro" id="IPR008979">
    <property type="entry name" value="Galactose-bd-like_sf"/>
</dbReference>
<evidence type="ECO:0000256" key="10">
    <source>
        <dbReference type="ARBA" id="ARBA00064635"/>
    </source>
</evidence>
<evidence type="ECO:0000256" key="8">
    <source>
        <dbReference type="ARBA" id="ARBA00046288"/>
    </source>
</evidence>
<proteinExistence type="inferred from homology"/>
<feature type="compositionally biased region" description="Acidic residues" evidence="11">
    <location>
        <begin position="408"/>
        <end position="430"/>
    </location>
</feature>
<keyword evidence="3 12" id="KW-0732">Signal</keyword>
<keyword evidence="4" id="KW-0256">Endoplasmic reticulum</keyword>
<evidence type="ECO:0000256" key="4">
    <source>
        <dbReference type="ARBA" id="ARBA00022824"/>
    </source>
</evidence>
<comment type="subunit">
    <text evidence="10">Interacts with EMP65.</text>
</comment>
<feature type="region of interest" description="Disordered" evidence="11">
    <location>
        <begin position="397"/>
        <end position="459"/>
    </location>
</feature>
<feature type="compositionally biased region" description="Basic and acidic residues" evidence="11">
    <location>
        <begin position="675"/>
        <end position="703"/>
    </location>
</feature>
<dbReference type="AlphaFoldDB" id="A0A8D9EIC6"/>
<reference evidence="14" key="1">
    <citation type="submission" date="2021-05" db="EMBL/GenBank/DDBJ databases">
        <authorList>
            <person name="Alioto T."/>
            <person name="Alioto T."/>
            <person name="Gomez Garrido J."/>
        </authorList>
    </citation>
    <scope>NUCLEOTIDE SEQUENCE</scope>
</reference>
<keyword evidence="7" id="KW-0325">Glycoprotein</keyword>
<evidence type="ECO:0000256" key="6">
    <source>
        <dbReference type="ARBA" id="ARBA00023136"/>
    </source>
</evidence>
<organism evidence="14">
    <name type="scientific">Cacopsylla melanoneura</name>
    <dbReference type="NCBI Taxonomy" id="428564"/>
    <lineage>
        <taxon>Eukaryota</taxon>
        <taxon>Metazoa</taxon>
        <taxon>Ecdysozoa</taxon>
        <taxon>Arthropoda</taxon>
        <taxon>Hexapoda</taxon>
        <taxon>Insecta</taxon>
        <taxon>Pterygota</taxon>
        <taxon>Neoptera</taxon>
        <taxon>Paraneoptera</taxon>
        <taxon>Hemiptera</taxon>
        <taxon>Sternorrhyncha</taxon>
        <taxon>Psylloidea</taxon>
        <taxon>Psyllidae</taxon>
        <taxon>Psyllinae</taxon>
        <taxon>Cacopsylla</taxon>
    </lineage>
</organism>
<feature type="region of interest" description="Disordered" evidence="11">
    <location>
        <begin position="675"/>
        <end position="729"/>
    </location>
</feature>
<keyword evidence="5" id="KW-1133">Transmembrane helix</keyword>
<evidence type="ECO:0000256" key="5">
    <source>
        <dbReference type="ARBA" id="ARBA00022989"/>
    </source>
</evidence>
<dbReference type="Pfam" id="PF07738">
    <property type="entry name" value="Sad1_UNC"/>
    <property type="match status" value="1"/>
</dbReference>
<feature type="region of interest" description="Disordered" evidence="11">
    <location>
        <begin position="156"/>
        <end position="214"/>
    </location>
</feature>
<protein>
    <submittedName>
        <fullName evidence="14">SUN domain-containing ossification factor</fullName>
    </submittedName>
</protein>
<accession>A0A8D9EIC6</accession>
<evidence type="ECO:0000313" key="14">
    <source>
        <dbReference type="EMBL" id="CAG6755113.1"/>
    </source>
</evidence>
<name>A0A8D9EIC6_9HEMI</name>
<keyword evidence="2" id="KW-0812">Transmembrane</keyword>
<dbReference type="EMBL" id="HBUF01541103">
    <property type="protein sequence ID" value="CAG6755113.1"/>
    <property type="molecule type" value="Transcribed_RNA"/>
</dbReference>
<keyword evidence="6" id="KW-0472">Membrane</keyword>
<feature type="compositionally biased region" description="Low complexity" evidence="11">
    <location>
        <begin position="621"/>
        <end position="630"/>
    </location>
</feature>
<dbReference type="GO" id="GO:0034975">
    <property type="term" value="P:protein folding in endoplasmic reticulum"/>
    <property type="evidence" value="ECO:0007669"/>
    <property type="project" value="TreeGrafter"/>
</dbReference>
<feature type="region of interest" description="Disordered" evidence="11">
    <location>
        <begin position="570"/>
        <end position="641"/>
    </location>
</feature>
<dbReference type="EMBL" id="HBUF01541101">
    <property type="protein sequence ID" value="CAG6755111.1"/>
    <property type="molecule type" value="Transcribed_RNA"/>
</dbReference>